<keyword evidence="1" id="KW-0472">Membrane</keyword>
<accession>A0A1W0A804</accession>
<evidence type="ECO:0000313" key="2">
    <source>
        <dbReference type="EMBL" id="OQS06437.1"/>
    </source>
</evidence>
<gene>
    <name evidence="2" type="ORF">THRCLA_20378</name>
</gene>
<sequence length="105" mass="12139">MLGCKTYWTIELDPKPLYQVNSERWVFFWPLKSNELSAPRYKFLQFHRIYLFLAMILVQFSAGSLYAYLNLADAINFHFKRPPGSSETTVLAIVSGVTSLISQEL</sequence>
<keyword evidence="1" id="KW-1133">Transmembrane helix</keyword>
<dbReference type="EMBL" id="JNBS01000344">
    <property type="protein sequence ID" value="OQS06437.1"/>
    <property type="molecule type" value="Genomic_DNA"/>
</dbReference>
<keyword evidence="1" id="KW-0812">Transmembrane</keyword>
<name>A0A1W0A804_9STRA</name>
<reference evidence="2 3" key="1">
    <citation type="journal article" date="2014" name="Genome Biol. Evol.">
        <title>The secreted proteins of Achlya hypogyna and Thraustotheca clavata identify the ancestral oomycete secretome and reveal gene acquisitions by horizontal gene transfer.</title>
        <authorList>
            <person name="Misner I."/>
            <person name="Blouin N."/>
            <person name="Leonard G."/>
            <person name="Richards T.A."/>
            <person name="Lane C.E."/>
        </authorList>
    </citation>
    <scope>NUCLEOTIDE SEQUENCE [LARGE SCALE GENOMIC DNA]</scope>
    <source>
        <strain evidence="2 3">ATCC 34112</strain>
    </source>
</reference>
<comment type="caution">
    <text evidence="2">The sequence shown here is derived from an EMBL/GenBank/DDBJ whole genome shotgun (WGS) entry which is preliminary data.</text>
</comment>
<dbReference type="OrthoDB" id="10458968at2759"/>
<evidence type="ECO:0000313" key="3">
    <source>
        <dbReference type="Proteomes" id="UP000243217"/>
    </source>
</evidence>
<dbReference type="AlphaFoldDB" id="A0A1W0A804"/>
<dbReference type="Proteomes" id="UP000243217">
    <property type="component" value="Unassembled WGS sequence"/>
</dbReference>
<organism evidence="2 3">
    <name type="scientific">Thraustotheca clavata</name>
    <dbReference type="NCBI Taxonomy" id="74557"/>
    <lineage>
        <taxon>Eukaryota</taxon>
        <taxon>Sar</taxon>
        <taxon>Stramenopiles</taxon>
        <taxon>Oomycota</taxon>
        <taxon>Saprolegniomycetes</taxon>
        <taxon>Saprolegniales</taxon>
        <taxon>Achlyaceae</taxon>
        <taxon>Thraustotheca</taxon>
    </lineage>
</organism>
<proteinExistence type="predicted"/>
<keyword evidence="3" id="KW-1185">Reference proteome</keyword>
<protein>
    <submittedName>
        <fullName evidence="2">Uncharacterized protein</fullName>
    </submittedName>
</protein>
<feature type="transmembrane region" description="Helical" evidence="1">
    <location>
        <begin position="49"/>
        <end position="69"/>
    </location>
</feature>
<evidence type="ECO:0000256" key="1">
    <source>
        <dbReference type="SAM" id="Phobius"/>
    </source>
</evidence>